<evidence type="ECO:0000256" key="3">
    <source>
        <dbReference type="ARBA" id="ARBA00022741"/>
    </source>
</evidence>
<evidence type="ECO:0000256" key="1">
    <source>
        <dbReference type="ARBA" id="ARBA00005715"/>
    </source>
</evidence>
<dbReference type="InterPro" id="IPR037051">
    <property type="entry name" value="4-carb_acid_sugar_kinase_N_sf"/>
</dbReference>
<keyword evidence="4" id="KW-0418">Kinase</keyword>
<evidence type="ECO:0000256" key="4">
    <source>
        <dbReference type="ARBA" id="ARBA00022777"/>
    </source>
</evidence>
<proteinExistence type="inferred from homology"/>
<comment type="caution">
    <text evidence="9">The sequence shown here is derived from an EMBL/GenBank/DDBJ whole genome shotgun (WGS) entry which is preliminary data.</text>
</comment>
<dbReference type="InterPro" id="IPR042213">
    <property type="entry name" value="NBD_C_sf"/>
</dbReference>
<keyword evidence="5" id="KW-0067">ATP-binding</keyword>
<keyword evidence="3" id="KW-0547">Nucleotide-binding</keyword>
<dbReference type="EMBL" id="WPIN01000003">
    <property type="protein sequence ID" value="MVM30073.1"/>
    <property type="molecule type" value="Genomic_DNA"/>
</dbReference>
<dbReference type="Gene3D" id="3.40.980.20">
    <property type="entry name" value="Four-carbon acid sugar kinase, nucleotide binding domain"/>
    <property type="match status" value="1"/>
</dbReference>
<keyword evidence="6" id="KW-0119">Carbohydrate metabolism</keyword>
<feature type="domain" description="Four-carbon acid sugar kinase N-terminal" evidence="7">
    <location>
        <begin position="35"/>
        <end position="270"/>
    </location>
</feature>
<evidence type="ECO:0000259" key="7">
    <source>
        <dbReference type="Pfam" id="PF07005"/>
    </source>
</evidence>
<evidence type="ECO:0000259" key="8">
    <source>
        <dbReference type="Pfam" id="PF17042"/>
    </source>
</evidence>
<dbReference type="SUPFAM" id="SSF142764">
    <property type="entry name" value="YgbK-like"/>
    <property type="match status" value="1"/>
</dbReference>
<name>A0A7K1S8D3_9BACT</name>
<keyword evidence="10" id="KW-1185">Reference proteome</keyword>
<evidence type="ECO:0000256" key="2">
    <source>
        <dbReference type="ARBA" id="ARBA00022679"/>
    </source>
</evidence>
<keyword evidence="2" id="KW-0808">Transferase</keyword>
<dbReference type="Proteomes" id="UP000436006">
    <property type="component" value="Unassembled WGS sequence"/>
</dbReference>
<comment type="similarity">
    <text evidence="1">Belongs to the four-carbon acid sugar kinase family.</text>
</comment>
<evidence type="ECO:0000313" key="10">
    <source>
        <dbReference type="Proteomes" id="UP000436006"/>
    </source>
</evidence>
<dbReference type="GO" id="GO:0016301">
    <property type="term" value="F:kinase activity"/>
    <property type="evidence" value="ECO:0007669"/>
    <property type="project" value="UniProtKB-KW"/>
</dbReference>
<dbReference type="InterPro" id="IPR031475">
    <property type="entry name" value="NBD_C"/>
</dbReference>
<dbReference type="InterPro" id="IPR010737">
    <property type="entry name" value="4-carb_acid_sugar_kinase_N"/>
</dbReference>
<dbReference type="GO" id="GO:0005524">
    <property type="term" value="F:ATP binding"/>
    <property type="evidence" value="ECO:0007669"/>
    <property type="project" value="UniProtKB-KW"/>
</dbReference>
<dbReference type="RefSeq" id="WP_157584332.1">
    <property type="nucleotide sequence ID" value="NZ_WPIN01000003.1"/>
</dbReference>
<dbReference type="Gene3D" id="3.40.50.10840">
    <property type="entry name" value="Putative sugar-binding, N-terminal domain"/>
    <property type="match status" value="1"/>
</dbReference>
<evidence type="ECO:0000256" key="6">
    <source>
        <dbReference type="ARBA" id="ARBA00023277"/>
    </source>
</evidence>
<evidence type="ECO:0000256" key="5">
    <source>
        <dbReference type="ARBA" id="ARBA00022840"/>
    </source>
</evidence>
<evidence type="ECO:0008006" key="11">
    <source>
        <dbReference type="Google" id="ProtNLM"/>
    </source>
</evidence>
<dbReference type="Pfam" id="PF07005">
    <property type="entry name" value="SBD_N"/>
    <property type="match status" value="1"/>
</dbReference>
<reference evidence="9 10" key="1">
    <citation type="submission" date="2019-12" db="EMBL/GenBank/DDBJ databases">
        <title>Spirosoma sp. HMF4905 genome sequencing and assembly.</title>
        <authorList>
            <person name="Kang H."/>
            <person name="Cha I."/>
            <person name="Kim H."/>
            <person name="Joh K."/>
        </authorList>
    </citation>
    <scope>NUCLEOTIDE SEQUENCE [LARGE SCALE GENOMIC DNA]</scope>
    <source>
        <strain evidence="9 10">HMF4905</strain>
    </source>
</reference>
<accession>A0A7K1S8D3</accession>
<dbReference type="AlphaFoldDB" id="A0A7K1S8D3"/>
<sequence length="467" mass="50724">MYENVAQRMRQLPPDYKEELLASIRDEFINSGKTIVVLDDDPTGTQTSSSVTVLTSWRVALITDELKKKPSILFILTNSRSLPEQEAVALAQEIGTNLTKAVNESGREIVVISRSDSTLRGHFPAEVDALVETMGMTDAIIVLVPAFIEGGRFSIDDVHYLVENHRLVPVSDTPFARDVVFGYQHANLNLWVEEKTKGRVKASDVNTLSLDDIRLGGPQVVGEKLKACEKGRVCIVNAASYRDLEVVVMGLILAEKSGKQFLYRSSATLVPIRAGMESGKIFTPQKEETISANGSLVVVGSHVPKTTSQLSWLLEKGTHKAIEVNVGEILNSTEPVIQALTISRQTDEWLASGTNVVIYTSRRQEVGSDSESSLAINAVISDFLVNIMKGLTVRPKFIVAKGGITSSDLASKGLSAEKAFVLGPVIPGVPVWQMDANSKFPGISYVVFPGNVGDETALAEVCRKLDV</sequence>
<evidence type="ECO:0000313" key="9">
    <source>
        <dbReference type="EMBL" id="MVM30073.1"/>
    </source>
</evidence>
<organism evidence="9 10">
    <name type="scientific">Spirosoma arboris</name>
    <dbReference type="NCBI Taxonomy" id="2682092"/>
    <lineage>
        <taxon>Bacteria</taxon>
        <taxon>Pseudomonadati</taxon>
        <taxon>Bacteroidota</taxon>
        <taxon>Cytophagia</taxon>
        <taxon>Cytophagales</taxon>
        <taxon>Cytophagaceae</taxon>
        <taxon>Spirosoma</taxon>
    </lineage>
</organism>
<dbReference type="Pfam" id="PF17042">
    <property type="entry name" value="NBD_C"/>
    <property type="match status" value="1"/>
</dbReference>
<feature type="domain" description="Four-carbon acid sugar kinase nucleotide binding" evidence="8">
    <location>
        <begin position="296"/>
        <end position="458"/>
    </location>
</feature>
<gene>
    <name evidence="9" type="ORF">GO755_08515</name>
</gene>
<protein>
    <recommendedName>
        <fullName evidence="11">Hydroxyacid dehydrogenase</fullName>
    </recommendedName>
</protein>